<sequence length="429" mass="46026">MSYSPPFNWRFITGLVLTGIVAGIGGILLTLLLHAVQHLAYGYSLNHILGQQHFLDGVTAAVPSRRFLAMMMCGVVAGAGWMLLYRYGRRLVSISAALQNCAVSMPIRETLIHIVLQIVTVGLGSPLGRETAPRELGSLFASHLSQRWSLLPEQARVLIACGAGSGLAAVYNVPLAGAVFSMEVLLKKTGLKLTFCALLTSVLATLTARYVLGDNYQYPLNATFHISSSLVIWALLVGPIFGAAAWLFSRMMHSAKQSIPQNKRLLIFNLINFTLMGVLVLWLPELLGNGKGIAEMSFTSQLSISLALLLLICKTGVVWGSLKAGSRGGLLTPSLSCGALLGYITGAVWNLWFPEYAPGAFALVGATAFLGAAMNMPFTSIVLIVEFTHVEPGFLIPLIVATAGATLTGRYLHKQDKVTLVRTGEKQTP</sequence>
<feature type="transmembrane region" description="Helical" evidence="10">
    <location>
        <begin position="359"/>
        <end position="385"/>
    </location>
</feature>
<feature type="transmembrane region" description="Helical" evidence="10">
    <location>
        <begin position="67"/>
        <end position="85"/>
    </location>
</feature>
<dbReference type="EMBL" id="CP025085">
    <property type="protein sequence ID" value="AUH01978.1"/>
    <property type="molecule type" value="Genomic_DNA"/>
</dbReference>
<keyword evidence="4 10" id="KW-1133">Transmembrane helix</keyword>
<evidence type="ECO:0000313" key="13">
    <source>
        <dbReference type="Proteomes" id="UP000017700"/>
    </source>
</evidence>
<dbReference type="PANTHER" id="PTHR43427">
    <property type="entry name" value="CHLORIDE CHANNEL PROTEIN CLC-E"/>
    <property type="match status" value="1"/>
</dbReference>
<evidence type="ECO:0000256" key="2">
    <source>
        <dbReference type="ARBA" id="ARBA00022448"/>
    </source>
</evidence>
<accession>A0A2I5TP10</accession>
<feature type="transmembrane region" description="Helical" evidence="10">
    <location>
        <begin position="12"/>
        <end position="36"/>
    </location>
</feature>
<dbReference type="AlphaFoldDB" id="A0A2I5TP10"/>
<keyword evidence="7" id="KW-0869">Chloride channel</keyword>
<dbReference type="EMBL" id="CP025084">
    <property type="protein sequence ID" value="AUH06300.1"/>
    <property type="molecule type" value="Genomic_DNA"/>
</dbReference>
<dbReference type="STRING" id="104623.Ser39006_01389"/>
<dbReference type="InterPro" id="IPR014743">
    <property type="entry name" value="Cl-channel_core"/>
</dbReference>
<keyword evidence="9" id="KW-0407">Ion channel</keyword>
<feature type="transmembrane region" description="Helical" evidence="10">
    <location>
        <begin position="193"/>
        <end position="212"/>
    </location>
</feature>
<dbReference type="KEGG" id="serq:CWC46_20600"/>
<feature type="transmembrane region" description="Helical" evidence="10">
    <location>
        <begin position="303"/>
        <end position="322"/>
    </location>
</feature>
<evidence type="ECO:0000256" key="3">
    <source>
        <dbReference type="ARBA" id="ARBA00022692"/>
    </source>
</evidence>
<reference evidence="12" key="4">
    <citation type="submission" date="2017-11" db="EMBL/GenBank/DDBJ databases">
        <title>Complete genome sequence of Serratia sp. ATCC 39006.</title>
        <authorList>
            <person name="Hampton H.G."/>
            <person name="Jackson S.A."/>
            <person name="Jauregui R."/>
            <person name="Poulter G.T.M."/>
            <person name="Salmond G.P.C."/>
            <person name="Fineran P.C."/>
        </authorList>
    </citation>
    <scope>NUCLEOTIDE SEQUENCE</scope>
    <source>
        <strain evidence="12">ATCC 39006</strain>
    </source>
</reference>
<dbReference type="PANTHER" id="PTHR43427:SF6">
    <property type="entry name" value="CHLORIDE CHANNEL PROTEIN CLC-E"/>
    <property type="match status" value="1"/>
</dbReference>
<evidence type="ECO:0000256" key="10">
    <source>
        <dbReference type="SAM" id="Phobius"/>
    </source>
</evidence>
<proteinExistence type="predicted"/>
<reference evidence="12 13" key="1">
    <citation type="journal article" date="2013" name="Genome Announc.">
        <title>Draft genome sequence of Serratia sp. strain ATCC 39006, a model bacterium for analysis of the biosynthesis and regulation of prodigiosin, a carbapenem, and gas vesicles.</title>
        <authorList>
            <person name="Fineran P.C."/>
            <person name="Iglesias Cans M.C."/>
            <person name="Ramsay J.P."/>
            <person name="Wilf N.M."/>
            <person name="Cossyleon D."/>
            <person name="McNeil M.B."/>
            <person name="Williamson N.R."/>
            <person name="Monson R.E."/>
            <person name="Becher S.A."/>
            <person name="Stanton J.A."/>
            <person name="Brugger K."/>
            <person name="Brown S.D."/>
            <person name="Salmond G.P."/>
        </authorList>
    </citation>
    <scope>NUCLEOTIDE SEQUENCE [LARGE SCALE GENOMIC DNA]</scope>
    <source>
        <strain evidence="12">ATCC 39006</strain>
        <strain evidence="13">ATCC 39006 / SC 11482</strain>
    </source>
</reference>
<dbReference type="Pfam" id="PF00654">
    <property type="entry name" value="Voltage_CLC"/>
    <property type="match status" value="1"/>
</dbReference>
<dbReference type="CDD" id="cd01033">
    <property type="entry name" value="ClC_like"/>
    <property type="match status" value="1"/>
</dbReference>
<evidence type="ECO:0000256" key="9">
    <source>
        <dbReference type="ARBA" id="ARBA00023303"/>
    </source>
</evidence>
<dbReference type="InterPro" id="IPR001807">
    <property type="entry name" value="ClC"/>
</dbReference>
<comment type="subcellular location">
    <subcellularLocation>
        <location evidence="1">Membrane</location>
        <topology evidence="1">Multi-pass membrane protein</topology>
    </subcellularLocation>
</comment>
<dbReference type="PRINTS" id="PR00762">
    <property type="entry name" value="CLCHANNEL"/>
</dbReference>
<dbReference type="KEGG" id="sera:Ser39006_020595"/>
<dbReference type="RefSeq" id="WP_021014659.1">
    <property type="nucleotide sequence ID" value="NZ_CP025084.1"/>
</dbReference>
<evidence type="ECO:0000256" key="5">
    <source>
        <dbReference type="ARBA" id="ARBA00023065"/>
    </source>
</evidence>
<feature type="transmembrane region" description="Helical" evidence="10">
    <location>
        <begin position="334"/>
        <end position="353"/>
    </location>
</feature>
<dbReference type="InterPro" id="IPR050368">
    <property type="entry name" value="ClC-type_chloride_channel"/>
</dbReference>
<dbReference type="GO" id="GO:0005254">
    <property type="term" value="F:chloride channel activity"/>
    <property type="evidence" value="ECO:0007669"/>
    <property type="project" value="UniProtKB-KW"/>
</dbReference>
<keyword evidence="5" id="KW-0406">Ion transport</keyword>
<dbReference type="Proteomes" id="UP000233778">
    <property type="component" value="Chromosome"/>
</dbReference>
<dbReference type="SUPFAM" id="SSF81340">
    <property type="entry name" value="Clc chloride channel"/>
    <property type="match status" value="1"/>
</dbReference>
<dbReference type="GO" id="GO:0034707">
    <property type="term" value="C:chloride channel complex"/>
    <property type="evidence" value="ECO:0007669"/>
    <property type="project" value="UniProtKB-KW"/>
</dbReference>
<evidence type="ECO:0000313" key="12">
    <source>
        <dbReference type="EMBL" id="AUH06300.1"/>
    </source>
</evidence>
<reference evidence="12" key="2">
    <citation type="submission" date="2013-09" db="EMBL/GenBank/DDBJ databases">
        <authorList>
            <person name="Wang G."/>
            <person name="Yang Y."/>
            <person name="Su Y."/>
        </authorList>
    </citation>
    <scope>NUCLEOTIDE SEQUENCE</scope>
    <source>
        <strain evidence="12">ATCC 39006</strain>
    </source>
</reference>
<keyword evidence="2" id="KW-0813">Transport</keyword>
<name>A0A2I5TP10_SERS3</name>
<gene>
    <name evidence="11" type="ORF">CWC46_20600</name>
    <name evidence="12" type="ORF">Ser39006_020595</name>
</gene>
<evidence type="ECO:0000256" key="4">
    <source>
        <dbReference type="ARBA" id="ARBA00022989"/>
    </source>
</evidence>
<feature type="transmembrane region" description="Helical" evidence="10">
    <location>
        <begin position="265"/>
        <end position="283"/>
    </location>
</feature>
<evidence type="ECO:0000313" key="14">
    <source>
        <dbReference type="Proteomes" id="UP000233778"/>
    </source>
</evidence>
<dbReference type="Gene3D" id="1.10.3080.10">
    <property type="entry name" value="Clc chloride channel"/>
    <property type="match status" value="1"/>
</dbReference>
<keyword evidence="3 10" id="KW-0812">Transmembrane</keyword>
<evidence type="ECO:0000256" key="8">
    <source>
        <dbReference type="ARBA" id="ARBA00023214"/>
    </source>
</evidence>
<evidence type="ECO:0000256" key="7">
    <source>
        <dbReference type="ARBA" id="ARBA00023173"/>
    </source>
</evidence>
<feature type="transmembrane region" description="Helical" evidence="10">
    <location>
        <begin position="224"/>
        <end position="249"/>
    </location>
</feature>
<reference evidence="11 14" key="3">
    <citation type="submission" date="2017-11" db="EMBL/GenBank/DDBJ databases">
        <title>Complete genome sequence of Serratia sp. ATCC 39006 LacA.</title>
        <authorList>
            <person name="Hampton H.G."/>
            <person name="Jackson S.A."/>
            <person name="Jauregui R."/>
            <person name="Poulter G.T.M."/>
            <person name="Salmond G.P.C."/>
            <person name="Fineran P.C."/>
        </authorList>
    </citation>
    <scope>NUCLEOTIDE SEQUENCE [LARGE SCALE GENOMIC DNA]</scope>
    <source>
        <strain evidence="11 14">ATCC 39006</strain>
    </source>
</reference>
<evidence type="ECO:0000256" key="6">
    <source>
        <dbReference type="ARBA" id="ARBA00023136"/>
    </source>
</evidence>
<evidence type="ECO:0000256" key="1">
    <source>
        <dbReference type="ARBA" id="ARBA00004141"/>
    </source>
</evidence>
<keyword evidence="6 10" id="KW-0472">Membrane</keyword>
<dbReference type="OrthoDB" id="3261015at2"/>
<feature type="transmembrane region" description="Helical" evidence="10">
    <location>
        <begin position="392"/>
        <end position="412"/>
    </location>
</feature>
<keyword evidence="13" id="KW-1185">Reference proteome</keyword>
<organism evidence="12 13">
    <name type="scientific">Serratia sp. (strain ATCC 39006)</name>
    <name type="common">Prodigiosinella confusarubida</name>
    <dbReference type="NCBI Taxonomy" id="104623"/>
    <lineage>
        <taxon>Bacteria</taxon>
        <taxon>Pseudomonadati</taxon>
        <taxon>Pseudomonadota</taxon>
        <taxon>Gammaproteobacteria</taxon>
        <taxon>Enterobacterales</taxon>
        <taxon>Pectobacteriaceae</taxon>
        <taxon>Prodigiosinella</taxon>
    </lineage>
</organism>
<dbReference type="Proteomes" id="UP000017700">
    <property type="component" value="Chromosome"/>
</dbReference>
<protein>
    <submittedName>
        <fullName evidence="12">Chloride channel protein</fullName>
    </submittedName>
</protein>
<keyword evidence="8" id="KW-0868">Chloride</keyword>
<evidence type="ECO:0000313" key="11">
    <source>
        <dbReference type="EMBL" id="AUH01978.1"/>
    </source>
</evidence>